<proteinExistence type="predicted"/>
<organism evidence="1 3">
    <name type="scientific">Pontiella sulfatireligans</name>
    <dbReference type="NCBI Taxonomy" id="2750658"/>
    <lineage>
        <taxon>Bacteria</taxon>
        <taxon>Pseudomonadati</taxon>
        <taxon>Kiritimatiellota</taxon>
        <taxon>Kiritimatiellia</taxon>
        <taxon>Kiritimatiellales</taxon>
        <taxon>Pontiellaceae</taxon>
        <taxon>Pontiella</taxon>
    </lineage>
</organism>
<name>A0A6C2UH25_9BACT</name>
<dbReference type="EMBL" id="CAAHFH010000001">
    <property type="protein sequence ID" value="VGO19153.1"/>
    <property type="molecule type" value="Genomic_DNA"/>
</dbReference>
<evidence type="ECO:0000313" key="1">
    <source>
        <dbReference type="EMBL" id="VGO19153.1"/>
    </source>
</evidence>
<reference evidence="1 3" key="1">
    <citation type="submission" date="2019-04" db="EMBL/GenBank/DDBJ databases">
        <authorList>
            <person name="Van Vliet M D."/>
        </authorList>
    </citation>
    <scope>NUCLEOTIDE SEQUENCE [LARGE SCALE GENOMIC DNA]</scope>
    <source>
        <strain evidence="1 3">F21</strain>
    </source>
</reference>
<accession>A0A6C2UH25</accession>
<sequence>MMALRTKRCGVMLRKRGLCRGGRDNHEIYRIHETGRTGFVGHEKAHTQ</sequence>
<dbReference type="Proteomes" id="UP000346198">
    <property type="component" value="Unassembled WGS sequence"/>
</dbReference>
<protein>
    <submittedName>
        <fullName evidence="1">Uncharacterized protein</fullName>
    </submittedName>
</protein>
<evidence type="ECO:0000313" key="2">
    <source>
        <dbReference type="EMBL" id="VGO19998.1"/>
    </source>
</evidence>
<gene>
    <name evidence="1" type="ORF">SCARR_01210</name>
    <name evidence="2" type="ORF">SCARR_02058</name>
</gene>
<dbReference type="AlphaFoldDB" id="A0A6C2UH25"/>
<dbReference type="EMBL" id="CAAHFH010000001">
    <property type="protein sequence ID" value="VGO19998.1"/>
    <property type="molecule type" value="Genomic_DNA"/>
</dbReference>
<evidence type="ECO:0000313" key="3">
    <source>
        <dbReference type="Proteomes" id="UP000346198"/>
    </source>
</evidence>
<keyword evidence="3" id="KW-1185">Reference proteome</keyword>